<evidence type="ECO:0000259" key="5">
    <source>
        <dbReference type="Pfam" id="PF13407"/>
    </source>
</evidence>
<proteinExistence type="inferred from homology"/>
<reference evidence="6 7" key="2">
    <citation type="submission" date="2017-06" db="EMBL/GenBank/DDBJ databases">
        <title>Complete genome sequence of Vibrio sp. 2521-89, a close relative of Vibrio cholerae isolated from lake water in New Mexico, USA.</title>
        <authorList>
            <person name="Liang K."/>
            <person name="Orata F.D."/>
            <person name="Winkjer N.S."/>
            <person name="Tarr C.L."/>
            <person name="Boucher Y."/>
        </authorList>
    </citation>
    <scope>NUCLEOTIDE SEQUENCE [LARGE SCALE GENOMIC DNA]</scope>
    <source>
        <strain evidence="6 7">2521-89</strain>
    </source>
</reference>
<dbReference type="AlphaFoldDB" id="A0AAU8WNH7"/>
<organism evidence="6 7">
    <name type="scientific">Vibrio tarriae</name>
    <dbReference type="NCBI Taxonomy" id="2014742"/>
    <lineage>
        <taxon>Bacteria</taxon>
        <taxon>Pseudomonadati</taxon>
        <taxon>Pseudomonadota</taxon>
        <taxon>Gammaproteobacteria</taxon>
        <taxon>Vibrionales</taxon>
        <taxon>Vibrionaceae</taxon>
        <taxon>Vibrio</taxon>
    </lineage>
</organism>
<comment type="subcellular location">
    <subcellularLocation>
        <location evidence="1">Periplasm</location>
    </subcellularLocation>
</comment>
<feature type="domain" description="Periplasmic binding protein" evidence="5">
    <location>
        <begin position="30"/>
        <end position="286"/>
    </location>
</feature>
<dbReference type="RefSeq" id="WP_089070170.1">
    <property type="nucleotide sequence ID" value="NZ_CAWNWD010000015.1"/>
</dbReference>
<protein>
    <recommendedName>
        <fullName evidence="3">Autoinducer 2-binding periplasmic protein LuxP</fullName>
    </recommendedName>
</protein>
<dbReference type="InterPro" id="IPR050555">
    <property type="entry name" value="Bact_Solute-Bind_Prot2"/>
</dbReference>
<dbReference type="Pfam" id="PF13407">
    <property type="entry name" value="Peripla_BP_4"/>
    <property type="match status" value="1"/>
</dbReference>
<reference evidence="7" key="1">
    <citation type="journal article" date="2017" name="Genome Announc.">
        <title>Complete Genome Sequence of Vibrio sp. Strain 2521-89, a Close Relative of Vibrio cholerae Isolated from Lake Water in New Mexico, USA.</title>
        <authorList>
            <person name="Liang K."/>
            <person name="Orata F.D."/>
            <person name="Winkjer N.S."/>
            <person name="Rowe L.A."/>
            <person name="Tarr C.L."/>
            <person name="Boucher Y."/>
        </authorList>
    </citation>
    <scope>NUCLEOTIDE SEQUENCE [LARGE SCALE GENOMIC DNA]</scope>
    <source>
        <strain evidence="7">2521-89</strain>
    </source>
</reference>
<dbReference type="InterPro" id="IPR028082">
    <property type="entry name" value="Peripla_BP_I"/>
</dbReference>
<gene>
    <name evidence="6" type="ORF">CEQ48_03000</name>
</gene>
<dbReference type="GO" id="GO:0055085">
    <property type="term" value="P:transmembrane transport"/>
    <property type="evidence" value="ECO:0007669"/>
    <property type="project" value="UniProtKB-ARBA"/>
</dbReference>
<name>A0AAU8WNH7_9VIBR</name>
<evidence type="ECO:0000256" key="2">
    <source>
        <dbReference type="ARBA" id="ARBA00007639"/>
    </source>
</evidence>
<accession>A0AAU8WNH7</accession>
<dbReference type="SUPFAM" id="SSF53822">
    <property type="entry name" value="Periplasmic binding protein-like I"/>
    <property type="match status" value="1"/>
</dbReference>
<evidence type="ECO:0000256" key="4">
    <source>
        <dbReference type="SAM" id="SignalP"/>
    </source>
</evidence>
<evidence type="ECO:0000256" key="3">
    <source>
        <dbReference type="ARBA" id="ARBA00022181"/>
    </source>
</evidence>
<sequence length="327" mass="35176">MKLSTTKVLAASLLAGCISSVANAADKEFVTVPKAVGLNWFNRMEEGVVRFGTDNPGIATFQQGPSKFDAALQVQVIEDLIARKVDAINVVPFQAESLEPVLKKARSQGIVVVAHEASNLTNIDYDVEAFDNQAYGRFLMDQLAQGMNQEGQYAVFVGSLTSTTHMTWVNAAIDYQKATYPKMELVGGINESSDDIKNSYAKTRELLRTYPKLKGIQGSSALDVVGAGQAIEEAGLEDKVTVVGTSIVSYAGDLLKTGAIDVITAWDPAVAGYAMNKVASMVINGESITDGMDLGVEGYNKITLDGKVIYGSAWIRVTKDNMSDYNF</sequence>
<dbReference type="GeneID" id="88785012"/>
<dbReference type="CDD" id="cd20001">
    <property type="entry name" value="PBP1_LsrB_Quorum_Sensing-like"/>
    <property type="match status" value="1"/>
</dbReference>
<dbReference type="KEGG" id="vti:CEQ48_03000"/>
<evidence type="ECO:0000313" key="7">
    <source>
        <dbReference type="Proteomes" id="UP000198371"/>
    </source>
</evidence>
<dbReference type="GO" id="GO:0030246">
    <property type="term" value="F:carbohydrate binding"/>
    <property type="evidence" value="ECO:0007669"/>
    <property type="project" value="TreeGrafter"/>
</dbReference>
<keyword evidence="4" id="KW-0732">Signal</keyword>
<feature type="chain" id="PRO_5043806870" description="Autoinducer 2-binding periplasmic protein LuxP" evidence="4">
    <location>
        <begin position="25"/>
        <end position="327"/>
    </location>
</feature>
<keyword evidence="7" id="KW-1185">Reference proteome</keyword>
<dbReference type="PANTHER" id="PTHR30036">
    <property type="entry name" value="D-XYLOSE-BINDING PERIPLASMIC PROTEIN"/>
    <property type="match status" value="1"/>
</dbReference>
<evidence type="ECO:0000313" key="6">
    <source>
        <dbReference type="EMBL" id="ASK53780.1"/>
    </source>
</evidence>
<dbReference type="InterPro" id="IPR025997">
    <property type="entry name" value="SBP_2_dom"/>
</dbReference>
<evidence type="ECO:0000256" key="1">
    <source>
        <dbReference type="ARBA" id="ARBA00004418"/>
    </source>
</evidence>
<dbReference type="PANTHER" id="PTHR30036:SF7">
    <property type="entry name" value="ABC TRANSPORTER PERIPLASMIC-BINDING PROTEIN YPHF"/>
    <property type="match status" value="1"/>
</dbReference>
<comment type="similarity">
    <text evidence="2">Belongs to the bacterial solute-binding protein 2 family.</text>
</comment>
<dbReference type="Proteomes" id="UP000198371">
    <property type="component" value="Chromosome 2"/>
</dbReference>
<dbReference type="EMBL" id="CP022352">
    <property type="protein sequence ID" value="ASK53780.1"/>
    <property type="molecule type" value="Genomic_DNA"/>
</dbReference>
<feature type="signal peptide" evidence="4">
    <location>
        <begin position="1"/>
        <end position="24"/>
    </location>
</feature>
<dbReference type="GO" id="GO:0030288">
    <property type="term" value="C:outer membrane-bounded periplasmic space"/>
    <property type="evidence" value="ECO:0007669"/>
    <property type="project" value="TreeGrafter"/>
</dbReference>
<dbReference type="Gene3D" id="3.40.50.2300">
    <property type="match status" value="2"/>
</dbReference>